<dbReference type="RefSeq" id="WP_006194505.1">
    <property type="nucleotide sequence ID" value="NZ_CAWMRI010000196.1"/>
</dbReference>
<sequence>MLLTETDAGQIALEFLMADWNISEDHREWFVMFGSRLIGESWYIVELGVEGFPDRWFIEVYDTGMCDPNYTFISPIPASEGFSDFVDVPEMLAEVLVAERKAR</sequence>
<name>A0A166J1W4_NODSP</name>
<dbReference type="Proteomes" id="UP000076555">
    <property type="component" value="Unassembled WGS sequence"/>
</dbReference>
<dbReference type="GeneID" id="78019271"/>
<organism evidence="1 2">
    <name type="scientific">Nodularia spumigena CENA596</name>
    <dbReference type="NCBI Taxonomy" id="1819295"/>
    <lineage>
        <taxon>Bacteria</taxon>
        <taxon>Bacillati</taxon>
        <taxon>Cyanobacteriota</taxon>
        <taxon>Cyanophyceae</taxon>
        <taxon>Nostocales</taxon>
        <taxon>Nodulariaceae</taxon>
        <taxon>Nodularia</taxon>
    </lineage>
</organism>
<proteinExistence type="predicted"/>
<protein>
    <submittedName>
        <fullName evidence="1">Uncharacterized protein</fullName>
    </submittedName>
</protein>
<dbReference type="EMBL" id="LWAJ01000196">
    <property type="protein sequence ID" value="KZL49136.1"/>
    <property type="molecule type" value="Genomic_DNA"/>
</dbReference>
<evidence type="ECO:0000313" key="1">
    <source>
        <dbReference type="EMBL" id="KZL49136.1"/>
    </source>
</evidence>
<evidence type="ECO:0000313" key="2">
    <source>
        <dbReference type="Proteomes" id="UP000076555"/>
    </source>
</evidence>
<accession>A0A166J1W4</accession>
<reference evidence="1 2" key="1">
    <citation type="submission" date="2016-04" db="EMBL/GenBank/DDBJ databases">
        <title>Draft Genome Assembly of the Bloom-forming Cyanobacterium Nodularia spumigena Strain CENA596 in Shrimp Production Ponds.</title>
        <authorList>
            <person name="Popin R.V."/>
            <person name="Rigonato J."/>
            <person name="Abreu V.A."/>
            <person name="Andreote A.P."/>
            <person name="Silveira S.B."/>
            <person name="Odebrecht C."/>
            <person name="Fiore M.F."/>
        </authorList>
    </citation>
    <scope>NUCLEOTIDE SEQUENCE [LARGE SCALE GENOMIC DNA]</scope>
    <source>
        <strain evidence="1 2">CENA596</strain>
    </source>
</reference>
<comment type="caution">
    <text evidence="1">The sequence shown here is derived from an EMBL/GenBank/DDBJ whole genome shotgun (WGS) entry which is preliminary data.</text>
</comment>
<gene>
    <name evidence="1" type="ORF">A2T98_14430</name>
</gene>
<dbReference type="OrthoDB" id="531397at2"/>
<dbReference type="AlphaFoldDB" id="A0A166J1W4"/>